<name>A0A8K0I9Y8_COCNU</name>
<accession>A0A8K0I9Y8</accession>
<dbReference type="EMBL" id="CM017877">
    <property type="protein sequence ID" value="KAG1346458.1"/>
    <property type="molecule type" value="Genomic_DNA"/>
</dbReference>
<comment type="caution">
    <text evidence="1">The sequence shown here is derived from an EMBL/GenBank/DDBJ whole genome shotgun (WGS) entry which is preliminary data.</text>
</comment>
<evidence type="ECO:0000313" key="1">
    <source>
        <dbReference type="EMBL" id="KAG1346458.1"/>
    </source>
</evidence>
<dbReference type="OrthoDB" id="296632at2759"/>
<dbReference type="Proteomes" id="UP000797356">
    <property type="component" value="Chromosome 6"/>
</dbReference>
<protein>
    <submittedName>
        <fullName evidence="1">Uncharacterized protein</fullName>
    </submittedName>
</protein>
<dbReference type="AlphaFoldDB" id="A0A8K0I9Y8"/>
<reference evidence="1" key="2">
    <citation type="submission" date="2019-07" db="EMBL/GenBank/DDBJ databases">
        <authorList>
            <person name="Yang Y."/>
            <person name="Bocs S."/>
            <person name="Baudouin L."/>
        </authorList>
    </citation>
    <scope>NUCLEOTIDE SEQUENCE</scope>
    <source>
        <tissue evidence="1">Spear leaf of Hainan Tall coconut</tissue>
    </source>
</reference>
<dbReference type="Gene3D" id="3.30.70.330">
    <property type="match status" value="1"/>
</dbReference>
<dbReference type="InterPro" id="IPR012677">
    <property type="entry name" value="Nucleotide-bd_a/b_plait_sf"/>
</dbReference>
<reference evidence="1" key="1">
    <citation type="journal article" date="2017" name="Gigascience">
        <title>The genome draft of coconut (Cocos nucifera).</title>
        <authorList>
            <person name="Xiao Y."/>
            <person name="Xu P."/>
            <person name="Fan H."/>
            <person name="Baudouin L."/>
            <person name="Xia W."/>
            <person name="Bocs S."/>
            <person name="Xu J."/>
            <person name="Li Q."/>
            <person name="Guo A."/>
            <person name="Zhou L."/>
            <person name="Li J."/>
            <person name="Wu Y."/>
            <person name="Ma Z."/>
            <person name="Armero A."/>
            <person name="Issali A.E."/>
            <person name="Liu N."/>
            <person name="Peng M."/>
            <person name="Yang Y."/>
        </authorList>
    </citation>
    <scope>NUCLEOTIDE SEQUENCE</scope>
    <source>
        <tissue evidence="1">Spear leaf of Hainan Tall coconut</tissue>
    </source>
</reference>
<sequence length="94" mass="10321">MLLVTVEGVEASKVSIDVRHLDGRKQEPESNVLLASVENMQYAITINVLHMVFSVSGTVQKIAVFEKNAGLRALIQYPGLFLPCFHVGLLSILL</sequence>
<evidence type="ECO:0000313" key="2">
    <source>
        <dbReference type="Proteomes" id="UP000797356"/>
    </source>
</evidence>
<gene>
    <name evidence="1" type="ORF">COCNU_06G002870</name>
</gene>
<proteinExistence type="predicted"/>
<organism evidence="1 2">
    <name type="scientific">Cocos nucifera</name>
    <name type="common">Coconut palm</name>
    <dbReference type="NCBI Taxonomy" id="13894"/>
    <lineage>
        <taxon>Eukaryota</taxon>
        <taxon>Viridiplantae</taxon>
        <taxon>Streptophyta</taxon>
        <taxon>Embryophyta</taxon>
        <taxon>Tracheophyta</taxon>
        <taxon>Spermatophyta</taxon>
        <taxon>Magnoliopsida</taxon>
        <taxon>Liliopsida</taxon>
        <taxon>Arecaceae</taxon>
        <taxon>Arecoideae</taxon>
        <taxon>Cocoseae</taxon>
        <taxon>Attaleinae</taxon>
        <taxon>Cocos</taxon>
    </lineage>
</organism>
<dbReference type="PANTHER" id="PTHR15592">
    <property type="entry name" value="MATRIN 3/NUCLEAR PROTEIN 220-RELATED"/>
    <property type="match status" value="1"/>
</dbReference>
<keyword evidence="2" id="KW-1185">Reference proteome</keyword>